<proteinExistence type="inferred from homology"/>
<dbReference type="AlphaFoldDB" id="A0A1Y6CHT1"/>
<dbReference type="PRINTS" id="PR00081">
    <property type="entry name" value="GDHRDH"/>
</dbReference>
<organism evidence="3 4">
    <name type="scientific">Tistlia consotensis USBA 355</name>
    <dbReference type="NCBI Taxonomy" id="560819"/>
    <lineage>
        <taxon>Bacteria</taxon>
        <taxon>Pseudomonadati</taxon>
        <taxon>Pseudomonadota</taxon>
        <taxon>Alphaproteobacteria</taxon>
        <taxon>Rhodospirillales</taxon>
        <taxon>Rhodovibrionaceae</taxon>
        <taxon>Tistlia</taxon>
    </lineage>
</organism>
<dbReference type="InterPro" id="IPR002347">
    <property type="entry name" value="SDR_fam"/>
</dbReference>
<evidence type="ECO:0000313" key="4">
    <source>
        <dbReference type="Proteomes" id="UP000192917"/>
    </source>
</evidence>
<dbReference type="PROSITE" id="PS00061">
    <property type="entry name" value="ADH_SHORT"/>
    <property type="match status" value="1"/>
</dbReference>
<evidence type="ECO:0000256" key="1">
    <source>
        <dbReference type="ARBA" id="ARBA00006484"/>
    </source>
</evidence>
<dbReference type="FunFam" id="3.40.50.720:FF:000084">
    <property type="entry name" value="Short-chain dehydrogenase reductase"/>
    <property type="match status" value="1"/>
</dbReference>
<protein>
    <submittedName>
        <fullName evidence="3">NAD(P)-dependent dehydrogenase, short-chain alcohol dehydrogenase family</fullName>
    </submittedName>
</protein>
<dbReference type="GO" id="GO:0016491">
    <property type="term" value="F:oxidoreductase activity"/>
    <property type="evidence" value="ECO:0007669"/>
    <property type="project" value="UniProtKB-KW"/>
</dbReference>
<dbReference type="SUPFAM" id="SSF51735">
    <property type="entry name" value="NAD(P)-binding Rossmann-fold domains"/>
    <property type="match status" value="1"/>
</dbReference>
<dbReference type="Gene3D" id="3.40.50.720">
    <property type="entry name" value="NAD(P)-binding Rossmann-like Domain"/>
    <property type="match status" value="1"/>
</dbReference>
<dbReference type="NCBIfam" id="NF005559">
    <property type="entry name" value="PRK07231.1"/>
    <property type="match status" value="1"/>
</dbReference>
<dbReference type="InterPro" id="IPR036291">
    <property type="entry name" value="NAD(P)-bd_dom_sf"/>
</dbReference>
<dbReference type="RefSeq" id="WP_085124705.1">
    <property type="nucleotide sequence ID" value="NZ_FWZX01000020.1"/>
</dbReference>
<dbReference type="Proteomes" id="UP000192917">
    <property type="component" value="Unassembled WGS sequence"/>
</dbReference>
<dbReference type="InterPro" id="IPR020904">
    <property type="entry name" value="Sc_DH/Rdtase_CS"/>
</dbReference>
<gene>
    <name evidence="3" type="ORF">SAMN05428998_12092</name>
</gene>
<dbReference type="Pfam" id="PF13561">
    <property type="entry name" value="adh_short_C2"/>
    <property type="match status" value="1"/>
</dbReference>
<dbReference type="CDD" id="cd05233">
    <property type="entry name" value="SDR_c"/>
    <property type="match status" value="1"/>
</dbReference>
<dbReference type="PANTHER" id="PTHR43639">
    <property type="entry name" value="OXIDOREDUCTASE, SHORT-CHAIN DEHYDROGENASE/REDUCTASE FAMILY (AFU_ORTHOLOGUE AFUA_5G02870)"/>
    <property type="match status" value="1"/>
</dbReference>
<dbReference type="EMBL" id="FWZX01000020">
    <property type="protein sequence ID" value="SMF55691.1"/>
    <property type="molecule type" value="Genomic_DNA"/>
</dbReference>
<keyword evidence="4" id="KW-1185">Reference proteome</keyword>
<evidence type="ECO:0000256" key="2">
    <source>
        <dbReference type="ARBA" id="ARBA00023002"/>
    </source>
</evidence>
<dbReference type="PANTHER" id="PTHR43639:SF1">
    <property type="entry name" value="SHORT-CHAIN DEHYDROGENASE_REDUCTASE FAMILY PROTEIN"/>
    <property type="match status" value="1"/>
</dbReference>
<comment type="similarity">
    <text evidence="1">Belongs to the short-chain dehydrogenases/reductases (SDR) family.</text>
</comment>
<reference evidence="3 4" key="1">
    <citation type="submission" date="2017-04" db="EMBL/GenBank/DDBJ databases">
        <authorList>
            <person name="Afonso C.L."/>
            <person name="Miller P.J."/>
            <person name="Scott M.A."/>
            <person name="Spackman E."/>
            <person name="Goraichik I."/>
            <person name="Dimitrov K.M."/>
            <person name="Suarez D.L."/>
            <person name="Swayne D.E."/>
        </authorList>
    </citation>
    <scope>NUCLEOTIDE SEQUENCE [LARGE SCALE GENOMIC DNA]</scope>
    <source>
        <strain evidence="3 4">USBA 355</strain>
    </source>
</reference>
<dbReference type="PRINTS" id="PR00080">
    <property type="entry name" value="SDRFAMILY"/>
</dbReference>
<sequence>MTSGLIVTGAARGIGAATARLAARRGYAVCVNYLRDEAAAEAVVAEIRAAGGAALAVGADVADEAQVARLFETAEAALGPLAALVNNAGVTGRIGRFVEAEPATFRSVLDTNVLGSLLCAQQAVRHFAARGRGAIVNLSSVAATTGAPGEYVHYAASKAAVDAFTLGLAREVAAAGIRVNAVAPGSTLTEIHARAGEPDRPARVRARIPMQRLAEPEEIAEAVLWLLSDEASYVTGAVLRVAGGF</sequence>
<name>A0A1Y6CHT1_9PROT</name>
<accession>A0A1Y6CHT1</accession>
<keyword evidence="2" id="KW-0560">Oxidoreductase</keyword>
<evidence type="ECO:0000313" key="3">
    <source>
        <dbReference type="EMBL" id="SMF55691.1"/>
    </source>
</evidence>
<dbReference type="STRING" id="560819.SAMN05428998_12092"/>